<dbReference type="SUPFAM" id="SSF57667">
    <property type="entry name" value="beta-beta-alpha zinc fingers"/>
    <property type="match status" value="5"/>
</dbReference>
<feature type="domain" description="C2H2-type" evidence="12">
    <location>
        <begin position="595"/>
        <end position="622"/>
    </location>
</feature>
<organism evidence="14 15">
    <name type="scientific">Aplysia californica</name>
    <name type="common">California sea hare</name>
    <dbReference type="NCBI Taxonomy" id="6500"/>
    <lineage>
        <taxon>Eukaryota</taxon>
        <taxon>Metazoa</taxon>
        <taxon>Spiralia</taxon>
        <taxon>Lophotrochozoa</taxon>
        <taxon>Mollusca</taxon>
        <taxon>Gastropoda</taxon>
        <taxon>Heterobranchia</taxon>
        <taxon>Euthyneura</taxon>
        <taxon>Tectipleura</taxon>
        <taxon>Aplysiida</taxon>
        <taxon>Aplysioidea</taxon>
        <taxon>Aplysiidae</taxon>
        <taxon>Aplysia</taxon>
    </lineage>
</organism>
<feature type="domain" description="C2H2-type" evidence="12">
    <location>
        <begin position="565"/>
        <end position="592"/>
    </location>
</feature>
<dbReference type="PROSITE" id="PS00028">
    <property type="entry name" value="ZINC_FINGER_C2H2_1"/>
    <property type="match status" value="11"/>
</dbReference>
<evidence type="ECO:0000256" key="9">
    <source>
        <dbReference type="ARBA" id="ARBA00023242"/>
    </source>
</evidence>
<evidence type="ECO:0000313" key="14">
    <source>
        <dbReference type="Proteomes" id="UP000694888"/>
    </source>
</evidence>
<feature type="domain" description="C2H2-type" evidence="12">
    <location>
        <begin position="879"/>
        <end position="907"/>
    </location>
</feature>
<dbReference type="Pfam" id="PF00096">
    <property type="entry name" value="zf-C2H2"/>
    <property type="match status" value="3"/>
</dbReference>
<feature type="region of interest" description="Disordered" evidence="11">
    <location>
        <begin position="836"/>
        <end position="855"/>
    </location>
</feature>
<dbReference type="PROSITE" id="PS50157">
    <property type="entry name" value="ZINC_FINGER_C2H2_2"/>
    <property type="match status" value="10"/>
</dbReference>
<dbReference type="InterPro" id="IPR013087">
    <property type="entry name" value="Znf_C2H2_type"/>
</dbReference>
<dbReference type="SMART" id="SM00355">
    <property type="entry name" value="ZnF_C2H2"/>
    <property type="match status" value="12"/>
</dbReference>
<dbReference type="Pfam" id="PF21549">
    <property type="entry name" value="PRDM2_PR"/>
    <property type="match status" value="1"/>
</dbReference>
<feature type="domain" description="C2H2-type" evidence="12">
    <location>
        <begin position="623"/>
        <end position="645"/>
    </location>
</feature>
<dbReference type="InterPro" id="IPR046341">
    <property type="entry name" value="SET_dom_sf"/>
</dbReference>
<keyword evidence="5" id="KW-0862">Zinc</keyword>
<evidence type="ECO:0000256" key="11">
    <source>
        <dbReference type="SAM" id="MobiDB-lite"/>
    </source>
</evidence>
<accession>A0ABM1A9G1</accession>
<feature type="domain" description="C2H2-type" evidence="12">
    <location>
        <begin position="319"/>
        <end position="346"/>
    </location>
</feature>
<evidence type="ECO:0000256" key="1">
    <source>
        <dbReference type="ARBA" id="ARBA00004123"/>
    </source>
</evidence>
<keyword evidence="4 10" id="KW-0863">Zinc-finger</keyword>
<evidence type="ECO:0000256" key="10">
    <source>
        <dbReference type="PROSITE-ProRule" id="PRU00042"/>
    </source>
</evidence>
<feature type="region of interest" description="Disordered" evidence="11">
    <location>
        <begin position="344"/>
        <end position="378"/>
    </location>
</feature>
<feature type="compositionally biased region" description="Polar residues" evidence="11">
    <location>
        <begin position="86"/>
        <end position="95"/>
    </location>
</feature>
<feature type="domain" description="C2H2-type" evidence="12">
    <location>
        <begin position="708"/>
        <end position="736"/>
    </location>
</feature>
<dbReference type="PANTHER" id="PTHR24384">
    <property type="entry name" value="FINGER PUTATIVE TRANSCRIPTION FACTOR FAMILY-RELATED"/>
    <property type="match status" value="1"/>
</dbReference>
<evidence type="ECO:0000259" key="13">
    <source>
        <dbReference type="PROSITE" id="PS50280"/>
    </source>
</evidence>
<sequence>METSNSMEDEATLTSTVAGARVTASGEVIIDSTLNNRGLTPLHPVAMEAGRGLVSVQQLDSTVQSSGVVDVVGEPMPGPSGVLTGAASSQETSQPAKAKKKIVRKSRRLELSEQEPKASQRKREYKSQEYSLDMLWCDECMRAYESQCPTHMLHVVPDKVVLSRAWASSPPHIQIFKVPQSQLVDGESSLGVYAKRPIQKYTQFGPFSGHLVDSLDQLERSYFPLMLEHADGERSYFETSDENRCNWMMFVRPAKTFSEQNLVAYQYKQDVFFTVTKLVENKQELKVWYAAHYAERMGLKALELTEADVQALDEEDAKFPCFECSRKFKSSAALQKHLGTHEADDIINVDPSGGEDEDFEDRGGGGEGRGGGGGGKRKATFVRGKLLKGKGRDSSGDTSNYQWKKKKSTKIYLHKTLKKYKKRPCPDKILQNMKGMYKRQGKVSGGNEWVCTHCHLTFDNGSLLNMHTLTHAAEDLGMDEVQKMSAIEGGKVEVCGDDSNPQLSEMVEVGEGEEEEGEAGPSGLVHFPDVMHTCPKCKVILADRKELMEHVATHAHKPGKKEKPFECGQCCKSFSTEEKLLRHHMVHGDESSKPLECPVCMKRVMNNSALACHMKTHSEKKYYDCPVCGQDFDMAASLKEHGLTHMDSFGRFPCTACSKCFHDFSFLKKHMKTFHSDKVYQCPECTKVFPRIDKLRLHMLRHTTHREFMCETCGRQFKRKDKLKEHMKRMHSKERMEQQQQLAILHGPGNGLQTKKFTPKVMPTEFHRFIYKCHPCLLGFKRRGMLVNHLAKRHPEIKPEHVPELNLPILKTQKDFFCQYCDKVYKSSSKRKAHILKNHPGLQVPPSSRKSSALLDGSGSNLAANSFSHTVGSITTMPHGCKFCHKQYASKAKLLQHQRKKHADLVEPVPDKRKVKKQVADSFLHITVGDGNQSYEAVPMAVVSQTDAVPSTDLLTQAMSELQNFSEFTINPRLTPTGQPTMVHIHPSAQLQPTTIDISQLGQALQSFSAQPGGVATVLAPPPQPASPTQSVTVMGPAGSQTINLGNLSNAQFITRTWTNGFSTFR</sequence>
<evidence type="ECO:0000259" key="12">
    <source>
        <dbReference type="PROSITE" id="PS50157"/>
    </source>
</evidence>
<evidence type="ECO:0000313" key="15">
    <source>
        <dbReference type="RefSeq" id="XP_012943372.1"/>
    </source>
</evidence>
<feature type="domain" description="C2H2-type" evidence="12">
    <location>
        <begin position="449"/>
        <end position="476"/>
    </location>
</feature>
<keyword evidence="8" id="KW-0804">Transcription</keyword>
<comment type="subcellular location">
    <subcellularLocation>
        <location evidence="1">Nucleus</location>
    </subcellularLocation>
</comment>
<feature type="compositionally biased region" description="Basic residues" evidence="11">
    <location>
        <begin position="97"/>
        <end position="107"/>
    </location>
</feature>
<keyword evidence="9" id="KW-0539">Nucleus</keyword>
<dbReference type="RefSeq" id="XP_012943372.1">
    <property type="nucleotide sequence ID" value="XM_013087918.2"/>
</dbReference>
<feature type="region of interest" description="Disordered" evidence="11">
    <location>
        <begin position="77"/>
        <end position="124"/>
    </location>
</feature>
<evidence type="ECO:0000256" key="2">
    <source>
        <dbReference type="ARBA" id="ARBA00022723"/>
    </source>
</evidence>
<reference evidence="15" key="1">
    <citation type="submission" date="2025-08" db="UniProtKB">
        <authorList>
            <consortium name="RefSeq"/>
        </authorList>
    </citation>
    <scope>IDENTIFICATION</scope>
</reference>
<keyword evidence="14" id="KW-1185">Reference proteome</keyword>
<feature type="domain" description="C2H2-type" evidence="12">
    <location>
        <begin position="680"/>
        <end position="707"/>
    </location>
</feature>
<proteinExistence type="predicted"/>
<evidence type="ECO:0000256" key="5">
    <source>
        <dbReference type="ARBA" id="ARBA00022833"/>
    </source>
</evidence>
<dbReference type="InterPro" id="IPR001214">
    <property type="entry name" value="SET_dom"/>
</dbReference>
<evidence type="ECO:0000256" key="8">
    <source>
        <dbReference type="ARBA" id="ARBA00023163"/>
    </source>
</evidence>
<gene>
    <name evidence="15" type="primary">LOC101856985</name>
</gene>
<name>A0ABM1A9G1_APLCA</name>
<evidence type="ECO:0000256" key="6">
    <source>
        <dbReference type="ARBA" id="ARBA00023015"/>
    </source>
</evidence>
<evidence type="ECO:0000256" key="3">
    <source>
        <dbReference type="ARBA" id="ARBA00022737"/>
    </source>
</evidence>
<dbReference type="Gene3D" id="2.170.270.10">
    <property type="entry name" value="SET domain"/>
    <property type="match status" value="1"/>
</dbReference>
<feature type="domain" description="C2H2-type" evidence="12">
    <location>
        <begin position="771"/>
        <end position="799"/>
    </location>
</feature>
<dbReference type="InterPro" id="IPR036236">
    <property type="entry name" value="Znf_C2H2_sf"/>
</dbReference>
<dbReference type="GeneID" id="101856985"/>
<dbReference type="Gene3D" id="3.30.160.60">
    <property type="entry name" value="Classic Zinc Finger"/>
    <property type="match status" value="6"/>
</dbReference>
<keyword evidence="7" id="KW-0238">DNA-binding</keyword>
<evidence type="ECO:0000256" key="4">
    <source>
        <dbReference type="ARBA" id="ARBA00022771"/>
    </source>
</evidence>
<evidence type="ECO:0000256" key="7">
    <source>
        <dbReference type="ARBA" id="ARBA00023125"/>
    </source>
</evidence>
<feature type="compositionally biased region" description="Basic and acidic residues" evidence="11">
    <location>
        <begin position="108"/>
        <end position="124"/>
    </location>
</feature>
<feature type="domain" description="SET" evidence="13">
    <location>
        <begin position="171"/>
        <end position="290"/>
    </location>
</feature>
<keyword evidence="6" id="KW-0805">Transcription regulation</keyword>
<dbReference type="PROSITE" id="PS50280">
    <property type="entry name" value="SET"/>
    <property type="match status" value="1"/>
</dbReference>
<protein>
    <submittedName>
        <fullName evidence="15">PR domain zinc finger protein 10</fullName>
    </submittedName>
</protein>
<keyword evidence="3" id="KW-0677">Repeat</keyword>
<dbReference type="PANTHER" id="PTHR24384:SF189">
    <property type="entry name" value="C2H2-TYPE DOMAIN-CONTAINING PROTEIN-RELATED"/>
    <property type="match status" value="1"/>
</dbReference>
<dbReference type="Proteomes" id="UP000694888">
    <property type="component" value="Unplaced"/>
</dbReference>
<feature type="compositionally biased region" description="Gly residues" evidence="11">
    <location>
        <begin position="365"/>
        <end position="374"/>
    </location>
</feature>
<dbReference type="InterPro" id="IPR050752">
    <property type="entry name" value="C2H2-ZF_domain"/>
</dbReference>
<keyword evidence="2" id="KW-0479">Metal-binding</keyword>
<feature type="domain" description="C2H2-type" evidence="12">
    <location>
        <begin position="652"/>
        <end position="680"/>
    </location>
</feature>